<dbReference type="InterPro" id="IPR011467">
    <property type="entry name" value="DUF1573"/>
</dbReference>
<dbReference type="Pfam" id="PF07610">
    <property type="entry name" value="DUF1573"/>
    <property type="match status" value="2"/>
</dbReference>
<dbReference type="EMBL" id="QMFY01000010">
    <property type="protein sequence ID" value="RAV99604.1"/>
    <property type="molecule type" value="Genomic_DNA"/>
</dbReference>
<dbReference type="Gene3D" id="2.60.40.10">
    <property type="entry name" value="Immunoglobulins"/>
    <property type="match status" value="3"/>
</dbReference>
<evidence type="ECO:0000313" key="2">
    <source>
        <dbReference type="Proteomes" id="UP000251889"/>
    </source>
</evidence>
<dbReference type="RefSeq" id="WP_112748391.1">
    <property type="nucleotide sequence ID" value="NZ_QMFY01000010.1"/>
</dbReference>
<keyword evidence="2" id="KW-1185">Reference proteome</keyword>
<dbReference type="PANTHER" id="PTHR37833">
    <property type="entry name" value="LIPOPROTEIN-RELATED"/>
    <property type="match status" value="1"/>
</dbReference>
<dbReference type="OrthoDB" id="1466304at2"/>
<sequence length="358" mass="39360">MFRAISFFIIVLAANTTFGQLTKPIQFREETFDFGTVAEEGGPVEHEFVFTNTSDRAIRILNVQPSCGCTTPAWSKDVIAIGKTGYVKAVFDPKSRPGYFTKTLSVTTDFDATPIVLQIKGTVNASGAAEALNEFPHALGNMKFKHTSFKLGRVFHKDEWTVRDFQVVNAGMKAITLTKVVGPSYIKIDMTPKLIPAGGIGNIKVSYNGKLKGKYGYQSDNVELHTDDELSPVKSFSVYATLEDDFSTLSPEELSKAPQVRVGATELDFGRFNQGSTSERELPVSNVGKRELQIKSLQGNCNCITAHAAKETLKPGETTTIKLTFTADRSGTQQKALTIYTNDPQNPVVRVWLKAYGY</sequence>
<dbReference type="PANTHER" id="PTHR37833:SF1">
    <property type="entry name" value="SIGNAL PEPTIDE PROTEIN"/>
    <property type="match status" value="1"/>
</dbReference>
<proteinExistence type="predicted"/>
<comment type="caution">
    <text evidence="1">The sequence shown here is derived from an EMBL/GenBank/DDBJ whole genome shotgun (WGS) entry which is preliminary data.</text>
</comment>
<name>A0A364Y0J0_9BACT</name>
<reference evidence="1 2" key="1">
    <citation type="submission" date="2018-06" db="EMBL/GenBank/DDBJ databases">
        <title>Chryseolinea flavus sp. nov., a member of the phylum Bacteroidetes isolated from soil.</title>
        <authorList>
            <person name="Li Y."/>
            <person name="Wang J."/>
        </authorList>
    </citation>
    <scope>NUCLEOTIDE SEQUENCE [LARGE SCALE GENOMIC DNA]</scope>
    <source>
        <strain evidence="1 2">SDU1-6</strain>
    </source>
</reference>
<protein>
    <submittedName>
        <fullName evidence="1">DUF1573 domain-containing protein</fullName>
    </submittedName>
</protein>
<accession>A0A364Y0J0</accession>
<dbReference type="NCBIfam" id="NF012200">
    <property type="entry name" value="choice_anch_D"/>
    <property type="match status" value="1"/>
</dbReference>
<evidence type="ECO:0000313" key="1">
    <source>
        <dbReference type="EMBL" id="RAV99604.1"/>
    </source>
</evidence>
<gene>
    <name evidence="1" type="ORF">DQQ10_18565</name>
</gene>
<dbReference type="InterPro" id="IPR013783">
    <property type="entry name" value="Ig-like_fold"/>
</dbReference>
<dbReference type="AlphaFoldDB" id="A0A364Y0J0"/>
<dbReference type="Proteomes" id="UP000251889">
    <property type="component" value="Unassembled WGS sequence"/>
</dbReference>
<organism evidence="1 2">
    <name type="scientific">Pseudochryseolinea flava</name>
    <dbReference type="NCBI Taxonomy" id="2059302"/>
    <lineage>
        <taxon>Bacteria</taxon>
        <taxon>Pseudomonadati</taxon>
        <taxon>Bacteroidota</taxon>
        <taxon>Cytophagia</taxon>
        <taxon>Cytophagales</taxon>
        <taxon>Fulvivirgaceae</taxon>
        <taxon>Pseudochryseolinea</taxon>
    </lineage>
</organism>